<gene>
    <name evidence="2" type="ORF">ACD661_01665</name>
</gene>
<organism evidence="2 3">
    <name type="scientific">Legionella lytica</name>
    <dbReference type="NCBI Taxonomy" id="96232"/>
    <lineage>
        <taxon>Bacteria</taxon>
        <taxon>Pseudomonadati</taxon>
        <taxon>Pseudomonadota</taxon>
        <taxon>Gammaproteobacteria</taxon>
        <taxon>Legionellales</taxon>
        <taxon>Legionellaceae</taxon>
        <taxon>Legionella</taxon>
    </lineage>
</organism>
<dbReference type="EMBL" id="JBGORX010000001">
    <property type="protein sequence ID" value="MFJ1267258.1"/>
    <property type="molecule type" value="Genomic_DNA"/>
</dbReference>
<name>A0ABW8D3I0_9GAMM</name>
<proteinExistence type="predicted"/>
<keyword evidence="3" id="KW-1185">Reference proteome</keyword>
<evidence type="ECO:0000313" key="3">
    <source>
        <dbReference type="Proteomes" id="UP001615550"/>
    </source>
</evidence>
<comment type="caution">
    <text evidence="2">The sequence shown here is derived from an EMBL/GenBank/DDBJ whole genome shotgun (WGS) entry which is preliminary data.</text>
</comment>
<dbReference type="Proteomes" id="UP001615550">
    <property type="component" value="Unassembled WGS sequence"/>
</dbReference>
<accession>A0ABW8D3I0</accession>
<dbReference type="RefSeq" id="WP_400185837.1">
    <property type="nucleotide sequence ID" value="NZ_JBGORX010000001.1"/>
</dbReference>
<evidence type="ECO:0000256" key="1">
    <source>
        <dbReference type="SAM" id="MobiDB-lite"/>
    </source>
</evidence>
<reference evidence="2 3" key="1">
    <citation type="submission" date="2024-08" db="EMBL/GenBank/DDBJ databases">
        <title>Draft Genome Sequence of Legionella lytica strain DSB2004, Isolated From a Fire Sprinkler System.</title>
        <authorList>
            <person name="Everhart A.D."/>
            <person name="Kidane D.T."/>
            <person name="Farone A.L."/>
            <person name="Farone M.B."/>
        </authorList>
    </citation>
    <scope>NUCLEOTIDE SEQUENCE [LARGE SCALE GENOMIC DNA]</scope>
    <source>
        <strain evidence="2 3">DSB2004</strain>
    </source>
</reference>
<feature type="compositionally biased region" description="Gly residues" evidence="1">
    <location>
        <begin position="96"/>
        <end position="106"/>
    </location>
</feature>
<sequence>MPTISVSGSEQSDAGEINIVLEENHNATIAITGSHNLTVPFVEKLRLLAVGGDGLDGEIGANGRDGSPGIDGCDADRYRSGENGSPGEDGEHGYAGTHGGPAGNGGKVDVWVRQENLALLDAISTIDVSAGIPGKAGRHGLGGRGGRGGRGGSSYSWNEPYTVNHTEHWTDAEGNSHSRIVGETHHRHHYSSGGCNGRDGFDGGSYAYPLYPGAEGKAGQIYFHVMREMTTHHLTPYKLITRAIHFQAAENSGLWEPGDVITAFYGIENAGLTMMSPPELIPLMLENNELLELIQTGSVTGSIQPGTTHSNEAAPLRFRIREPYSHMGNEPYNLTAKINVAAHNIRLNQPYQHSWASDALNIQYPALLEAQSTHFSIAEHESHLLQATVKNIGAKALGKYAGRELFVEMTAVDTNFSLVSEHISFIEPQNNHQITYRERFKPGTELGEQQTYQMSLYLQPINRSEKKTLIQRQTITGQLSPKYTPPANKFILVINCNTSKQQLKYWTNFLGELSGDSQLAIWNTYYYQGLNLNGSPCLLDDAAHGTIIILDDLFPEKTFNKQQQNTQYITPEQLLKASQQYDVSLVSLGPKAQTKPYTHRDVVSWLDPRQQYASIKQLMDILLHEDINQPILVHQVTVPLEERWFCRGREQADEVLALVRTQLNNVFPNRTYHVSIASEEEQQVTISVRRLADTLEQNIHQVSLTDEQLSNPENNRDLIESGIIENLSFSQKLDLFMRKSNPYHLHLAQAITKDLLNESNVVMQTGTYNNWLEQIMQKNQRDFSLEFKKLRQLVNLLEQFVQNGDFENVQAWSPYVMRMIAQVDYHSKQHSSFWTRLIHWFLPQTNEQIIASSHALCAQVWDLQSRCLNIPIQEIKASAQREEQIINLAVKLKTFLQEYDDRSSKQHFCFFNKSVLSNMERKATQQLLSVCVERTTLAPLDWRTIEQSTKLKAFSSPFKLLFPEFTPEQSVVLAIH</sequence>
<feature type="region of interest" description="Disordered" evidence="1">
    <location>
        <begin position="57"/>
        <end position="107"/>
    </location>
</feature>
<evidence type="ECO:0000313" key="2">
    <source>
        <dbReference type="EMBL" id="MFJ1267258.1"/>
    </source>
</evidence>
<protein>
    <submittedName>
        <fullName evidence="2">Collagen-like protein</fullName>
    </submittedName>
</protein>